<dbReference type="FunFam" id="1.20.1280.50:FF:000005">
    <property type="entry name" value="F-box/LRR-repeat protein 3 isoform X1"/>
    <property type="match status" value="1"/>
</dbReference>
<evidence type="ECO:0000256" key="1">
    <source>
        <dbReference type="ARBA" id="ARBA00003437"/>
    </source>
</evidence>
<reference evidence="7" key="1">
    <citation type="journal article" date="2023" name="Science">
        <title>Genome structures resolve the early diversification of teleost fishes.</title>
        <authorList>
            <person name="Parey E."/>
            <person name="Louis A."/>
            <person name="Montfort J."/>
            <person name="Bouchez O."/>
            <person name="Roques C."/>
            <person name="Iampietro C."/>
            <person name="Lluch J."/>
            <person name="Castinel A."/>
            <person name="Donnadieu C."/>
            <person name="Desvignes T."/>
            <person name="Floi Bucao C."/>
            <person name="Jouanno E."/>
            <person name="Wen M."/>
            <person name="Mejri S."/>
            <person name="Dirks R."/>
            <person name="Jansen H."/>
            <person name="Henkel C."/>
            <person name="Chen W.J."/>
            <person name="Zahm M."/>
            <person name="Cabau C."/>
            <person name="Klopp C."/>
            <person name="Thompson A.W."/>
            <person name="Robinson-Rechavi M."/>
            <person name="Braasch I."/>
            <person name="Lecointre G."/>
            <person name="Bobe J."/>
            <person name="Postlethwait J.H."/>
            <person name="Berthelot C."/>
            <person name="Roest Crollius H."/>
            <person name="Guiguen Y."/>
        </authorList>
    </citation>
    <scope>NUCLEOTIDE SEQUENCE</scope>
    <source>
        <strain evidence="7">NC1722</strain>
    </source>
</reference>
<keyword evidence="8" id="KW-1185">Reference proteome</keyword>
<comment type="caution">
    <text evidence="7">The sequence shown here is derived from an EMBL/GenBank/DDBJ whole genome shotgun (WGS) entry which is preliminary data.</text>
</comment>
<dbReference type="InterPro" id="IPR032675">
    <property type="entry name" value="LRR_dom_sf"/>
</dbReference>
<dbReference type="Pfam" id="PF12937">
    <property type="entry name" value="F-box-like"/>
    <property type="match status" value="1"/>
</dbReference>
<dbReference type="Gene3D" id="3.80.10.10">
    <property type="entry name" value="Ribonuclease Inhibitor"/>
    <property type="match status" value="1"/>
</dbReference>
<organism evidence="7 8">
    <name type="scientific">Aldrovandia affinis</name>
    <dbReference type="NCBI Taxonomy" id="143900"/>
    <lineage>
        <taxon>Eukaryota</taxon>
        <taxon>Metazoa</taxon>
        <taxon>Chordata</taxon>
        <taxon>Craniata</taxon>
        <taxon>Vertebrata</taxon>
        <taxon>Euteleostomi</taxon>
        <taxon>Actinopterygii</taxon>
        <taxon>Neopterygii</taxon>
        <taxon>Teleostei</taxon>
        <taxon>Notacanthiformes</taxon>
        <taxon>Halosauridae</taxon>
        <taxon>Aldrovandia</taxon>
    </lineage>
</organism>
<dbReference type="SUPFAM" id="SSF81383">
    <property type="entry name" value="F-box domain"/>
    <property type="match status" value="1"/>
</dbReference>
<dbReference type="InterPro" id="IPR001810">
    <property type="entry name" value="F-box_dom"/>
</dbReference>
<comment type="subunit">
    <text evidence="3">Directly interacts with SKP1 and CUL1.</text>
</comment>
<dbReference type="InterPro" id="IPR036047">
    <property type="entry name" value="F-box-like_dom_sf"/>
</dbReference>
<dbReference type="PROSITE" id="PS50181">
    <property type="entry name" value="FBOX"/>
    <property type="match status" value="1"/>
</dbReference>
<evidence type="ECO:0000313" key="7">
    <source>
        <dbReference type="EMBL" id="KAJ8398578.1"/>
    </source>
</evidence>
<dbReference type="EMBL" id="JAINUG010000089">
    <property type="protein sequence ID" value="KAJ8398578.1"/>
    <property type="molecule type" value="Genomic_DNA"/>
</dbReference>
<dbReference type="Gene3D" id="1.20.1280.50">
    <property type="match status" value="1"/>
</dbReference>
<dbReference type="PANTHER" id="PTHR20872">
    <property type="match status" value="1"/>
</dbReference>
<comment type="function">
    <text evidence="1">Substrate-recognition component of the SCF (SKP1-CUL1-F-box protein)-type E3 ubiquitin ligase complex.</text>
</comment>
<feature type="domain" description="F-box" evidence="6">
    <location>
        <begin position="1"/>
        <end position="43"/>
    </location>
</feature>
<evidence type="ECO:0000256" key="5">
    <source>
        <dbReference type="ARBA" id="ARBA00077971"/>
    </source>
</evidence>
<evidence type="ECO:0000256" key="2">
    <source>
        <dbReference type="ARBA" id="ARBA00022786"/>
    </source>
</evidence>
<dbReference type="Proteomes" id="UP001221898">
    <property type="component" value="Unassembled WGS sequence"/>
</dbReference>
<evidence type="ECO:0000313" key="8">
    <source>
        <dbReference type="Proteomes" id="UP001221898"/>
    </source>
</evidence>
<name>A0AAD7WIZ7_9TELE</name>
<dbReference type="SMART" id="SM00256">
    <property type="entry name" value="FBOX"/>
    <property type="match status" value="1"/>
</dbReference>
<dbReference type="FunFam" id="3.80.10.10:FF:000260">
    <property type="entry name" value="F-box/LRR-repeat protein 8"/>
    <property type="match status" value="1"/>
</dbReference>
<dbReference type="PANTHER" id="PTHR20872:SF1">
    <property type="entry name" value="F-BOX DOMAIN-CONTAINING PROTEIN"/>
    <property type="match status" value="1"/>
</dbReference>
<evidence type="ECO:0000259" key="6">
    <source>
        <dbReference type="PROSITE" id="PS50181"/>
    </source>
</evidence>
<proteinExistence type="predicted"/>
<accession>A0AAD7WIZ7</accession>
<evidence type="ECO:0000256" key="3">
    <source>
        <dbReference type="ARBA" id="ARBA00062469"/>
    </source>
</evidence>
<dbReference type="AlphaFoldDB" id="A0AAD7WIZ7"/>
<gene>
    <name evidence="7" type="ORF">AAFF_G00421060</name>
</gene>
<evidence type="ECO:0000256" key="4">
    <source>
        <dbReference type="ARBA" id="ARBA00070268"/>
    </source>
</evidence>
<sequence length="372" mass="42557">MEFPEEVLAYIFSYLPLWDRYSASLVCKAWSQTMTHPSVWYYTEVRCESGTEAHGLLQFCQLLRLVRHLKISVRHLKEEASRNMAVQVLNHATVRDSCLSALCVSCTGDFPLFYSGEDILRSIEAVLLSEESGLSLREVDFRDMPFTLSDSLIRNVARRSPGLRRLYINNQTLVCNITTHTMREVLTLCPELRVLGVFYASLSETVLGELLHPQRPPFSLLELYCEWSDKYVPTVSDRFWETLRRRHPSLSVDVVLNHTLPVTKFLKILQPGVPVRGLELVTYTYLVKEVAFAADSYSGTLEKLVLQTTSSPELDSALVGVAERCGLLREVHCYCVVSQHVVRAFVTGCPRLWRYTLKTYKEPHPWTCTVLK</sequence>
<keyword evidence="2" id="KW-0833">Ubl conjugation pathway</keyword>
<protein>
    <recommendedName>
        <fullName evidence="4">F-box/LRR-repeat protein 8</fullName>
    </recommendedName>
    <alternativeName>
        <fullName evidence="5">F-box and leucine-rich repeat protein 8</fullName>
    </alternativeName>
</protein>